<gene>
    <name evidence="7" type="ORF">UMAG_00375</name>
</gene>
<dbReference type="GO" id="GO:0047274">
    <property type="term" value="F:galactinol-sucrose galactosyltransferase activity"/>
    <property type="evidence" value="ECO:0007669"/>
    <property type="project" value="UniProtKB-EC"/>
</dbReference>
<dbReference type="GO" id="GO:0004557">
    <property type="term" value="F:alpha-galactosidase activity"/>
    <property type="evidence" value="ECO:0007669"/>
    <property type="project" value="UniProtKB-EC"/>
</dbReference>
<evidence type="ECO:0000256" key="5">
    <source>
        <dbReference type="SAM" id="MobiDB-lite"/>
    </source>
</evidence>
<dbReference type="EMBL" id="CM003140">
    <property type="protein sequence ID" value="KIS71949.1"/>
    <property type="molecule type" value="Genomic_DNA"/>
</dbReference>
<dbReference type="GeneID" id="23561695"/>
<keyword evidence="8" id="KW-1185">Reference proteome</keyword>
<dbReference type="OrthoDB" id="4664297at2759"/>
<evidence type="ECO:0000313" key="8">
    <source>
        <dbReference type="Proteomes" id="UP000000561"/>
    </source>
</evidence>
<comment type="catalytic activity">
    <reaction evidence="4">
        <text>alpha-D-galactosyl-(1-&gt;3)-1D-myo-inositol + sucrose = raffinose + myo-inositol</text>
        <dbReference type="Rhea" id="RHEA:20161"/>
        <dbReference type="ChEBI" id="CHEBI:16634"/>
        <dbReference type="ChEBI" id="CHEBI:17268"/>
        <dbReference type="ChEBI" id="CHEBI:17505"/>
        <dbReference type="ChEBI" id="CHEBI:17992"/>
        <dbReference type="EC" id="2.4.1.82"/>
    </reaction>
</comment>
<feature type="region of interest" description="Disordered" evidence="5">
    <location>
        <begin position="929"/>
        <end position="962"/>
    </location>
</feature>
<evidence type="ECO:0000256" key="4">
    <source>
        <dbReference type="ARBA" id="ARBA00049426"/>
    </source>
</evidence>
<name>A0A0D1E7V2_MYCMD</name>
<dbReference type="eggNOG" id="ENOG502QPVE">
    <property type="taxonomic scope" value="Eukaryota"/>
</dbReference>
<feature type="transmembrane region" description="Helical" evidence="6">
    <location>
        <begin position="1056"/>
        <end position="1074"/>
    </location>
</feature>
<keyword evidence="6" id="KW-0812">Transmembrane</keyword>
<dbReference type="VEuPathDB" id="FungiDB:UMAG_00375"/>
<organism evidence="7 8">
    <name type="scientific">Mycosarcoma maydis</name>
    <name type="common">Corn smut fungus</name>
    <name type="synonym">Ustilago maydis</name>
    <dbReference type="NCBI Taxonomy" id="5270"/>
    <lineage>
        <taxon>Eukaryota</taxon>
        <taxon>Fungi</taxon>
        <taxon>Dikarya</taxon>
        <taxon>Basidiomycota</taxon>
        <taxon>Ustilaginomycotina</taxon>
        <taxon>Ustilaginomycetes</taxon>
        <taxon>Ustilaginales</taxon>
        <taxon>Ustilaginaceae</taxon>
        <taxon>Mycosarcoma</taxon>
    </lineage>
</organism>
<proteinExistence type="inferred from homology"/>
<evidence type="ECO:0000256" key="2">
    <source>
        <dbReference type="ARBA" id="ARBA00007240"/>
    </source>
</evidence>
<keyword evidence="6" id="KW-1133">Transmembrane helix</keyword>
<keyword evidence="3" id="KW-0119">Carbohydrate metabolism</keyword>
<dbReference type="Pfam" id="PF05691">
    <property type="entry name" value="Raffinose_syn"/>
    <property type="match status" value="1"/>
</dbReference>
<dbReference type="RefSeq" id="XP_011386262.1">
    <property type="nucleotide sequence ID" value="XM_011387960.1"/>
</dbReference>
<evidence type="ECO:0000256" key="6">
    <source>
        <dbReference type="SAM" id="Phobius"/>
    </source>
</evidence>
<keyword evidence="6" id="KW-0472">Membrane</keyword>
<dbReference type="AlphaFoldDB" id="A0A0D1E7V2"/>
<dbReference type="InterPro" id="IPR017853">
    <property type="entry name" value="GH"/>
</dbReference>
<sequence>MRSSPTFQPALDSSHTISQRKACDHGITFAAHYHADDYAVSLASGAACLELWTNLPVSQTTAAASSSQSTVWKAVPLLALKPFVGDDTSYVFATTVNCVQGASTKNFSFTYRIVHPDGMIDWLGSPSNDGQIHLAPLHQPRYGFRELVQPRLNTDLKLSEENESSRDADNSVILASLAVSRNHNQGSVAFSINTDNVESGIVVERTKSTWCTSRRFGSLSKISSDFGSNLIILELSRSASNEVLIILPVFDDAIRPARLVRSSCVGNHVHFEILGDGASQAKVALALGTAADLKQAIAICRSYAATLIRTYVHEPLGLSWSAKHLLDASSSLSLDLVLPSLPYANEELDPTNSSFFSDSTLVDSIQTSLSSASSMCLPSIQEASMKSEEQADASTVNRDRTVQIGIQQQPSRVENGLGFCTWEAMQNAERRPYLSEVIAALEAAEKRLGKGSIVALLIDDGWQDVTRGLDDRGRLNSFDMDPAMLDLEENEEACADARSTGVLARYTSYIRRRFPGISSIGCWMTLAGHWDGIHPDGSIAAGLSAPLRHARCEDPFRRVSRDWFIPATELDLHLFWDRAFHSLRESGVDFVKIDAQAEWEWIADKPDSVGFGRSAPSLTATALGQAAFEAMEGAATRYFGTPGGVIHSMGFTSNLTNTLRTLRTKGMVIRSTDDFFPTIPDAHRHHLAHHSYNSLLLPGHTCDADMLSHCSDSGAISEDIANDLDYTGYHASFRAFTDARLWISDKAHAPQHTALSALVSPTALSNEGTRIPVQATGNLLADCVFGDLIGNGVGPALKLFVRHESTSSATIGVWNLRANHAESFDVLDLTQLFSMQADNGLVSSQLYTYYAVRSFRSGKVCLLTSDKCQEAEVSHSLPVTLASGSWDVLSISPLLTTMVQGVSIAFLGATEHFMAPKAVHAVTIAALDPDKDRKRQGRRRSYQSQSPRSSHQQNRWSRSISTDRSLASMDIDVASKDESSLVESAVDTLMHRSDGGARVLVVSLALINGVFATLHTMIMGMIQTCGQSKRSVGESRNPRAKLVDAMIGMLDKLQTLFVFALLVLASWTSILAHARAESAKKTSWLPFLETTRKEQNNERLDGKALQTVRLQPIDAMATLKRCVISRTMAPLRDCHVSLTKSPLVSPKPSLQPLPETPRSATIRTTAKPDVVVTALVDIAAKISLLVVCSSPDSIKTCKIDRTRYDCASTPWILIEQVHLEHCLGHVGKSAFCVQVDMKAWKGDQDETFLQTLSAPVSVSLFVSAPI</sequence>
<reference evidence="7 8" key="1">
    <citation type="journal article" date="2006" name="Nature">
        <title>Insights from the genome of the biotrophic fungal plant pathogen Ustilago maydis.</title>
        <authorList>
            <person name="Kamper J."/>
            <person name="Kahmann R."/>
            <person name="Bolker M."/>
            <person name="Ma L.J."/>
            <person name="Brefort T."/>
            <person name="Saville B.J."/>
            <person name="Banuett F."/>
            <person name="Kronstad J.W."/>
            <person name="Gold S.E."/>
            <person name="Muller O."/>
            <person name="Perlin M.H."/>
            <person name="Wosten H.A."/>
            <person name="de Vries R."/>
            <person name="Ruiz-Herrera J."/>
            <person name="Reynaga-Pena C.G."/>
            <person name="Snetselaar K."/>
            <person name="McCann M."/>
            <person name="Perez-Martin J."/>
            <person name="Feldbrugge M."/>
            <person name="Basse C.W."/>
            <person name="Steinberg G."/>
            <person name="Ibeas J.I."/>
            <person name="Holloman W."/>
            <person name="Guzman P."/>
            <person name="Farman M."/>
            <person name="Stajich J.E."/>
            <person name="Sentandreu R."/>
            <person name="Gonzalez-Prieto J.M."/>
            <person name="Kennell J.C."/>
            <person name="Molina L."/>
            <person name="Schirawski J."/>
            <person name="Mendoza-Mendoza A."/>
            <person name="Greilinger D."/>
            <person name="Munch K."/>
            <person name="Rossel N."/>
            <person name="Scherer M."/>
            <person name="Vranes M."/>
            <person name="Ladendorf O."/>
            <person name="Vincon V."/>
            <person name="Fuchs U."/>
            <person name="Sandrock B."/>
            <person name="Meng S."/>
            <person name="Ho E.C."/>
            <person name="Cahill M.J."/>
            <person name="Boyce K.J."/>
            <person name="Klose J."/>
            <person name="Klosterman S.J."/>
            <person name="Deelstra H.J."/>
            <person name="Ortiz-Castellanos L."/>
            <person name="Li W."/>
            <person name="Sanchez-Alonso P."/>
            <person name="Schreier P.H."/>
            <person name="Hauser-Hahn I."/>
            <person name="Vaupel M."/>
            <person name="Koopmann E."/>
            <person name="Friedrich G."/>
            <person name="Voss H."/>
            <person name="Schluter T."/>
            <person name="Margolis J."/>
            <person name="Platt D."/>
            <person name="Swimmer C."/>
            <person name="Gnirke A."/>
            <person name="Chen F."/>
            <person name="Vysotskaia V."/>
            <person name="Mannhaupt G."/>
            <person name="Guldener U."/>
            <person name="Munsterkotter M."/>
            <person name="Haase D."/>
            <person name="Oesterheld M."/>
            <person name="Mewes H.W."/>
            <person name="Mauceli E.W."/>
            <person name="DeCaprio D."/>
            <person name="Wade C.M."/>
            <person name="Butler J."/>
            <person name="Young S."/>
            <person name="Jaffe D.B."/>
            <person name="Calvo S."/>
            <person name="Nusbaum C."/>
            <person name="Galagan J."/>
            <person name="Birren B.W."/>
        </authorList>
    </citation>
    <scope>NUCLEOTIDE SEQUENCE [LARGE SCALE GENOMIC DNA]</scope>
    <source>
        <strain evidence="8">DSM 14603 / FGSC 9021 / UM521</strain>
    </source>
</reference>
<dbReference type="Proteomes" id="UP000000561">
    <property type="component" value="Chromosome 1"/>
</dbReference>
<dbReference type="InParanoid" id="A0A0D1E7V2"/>
<dbReference type="InterPro" id="IPR013785">
    <property type="entry name" value="Aldolase_TIM"/>
</dbReference>
<dbReference type="Gene3D" id="3.20.20.70">
    <property type="entry name" value="Aldolase class I"/>
    <property type="match status" value="1"/>
</dbReference>
<evidence type="ECO:0000313" key="7">
    <source>
        <dbReference type="EMBL" id="KIS71949.1"/>
    </source>
</evidence>
<dbReference type="PANTHER" id="PTHR31268:SF32">
    <property type="entry name" value="GALACTINOL--SUCROSE GALACTOSYLTRANSFERASE 2-RELATED"/>
    <property type="match status" value="1"/>
</dbReference>
<dbReference type="KEGG" id="uma:UMAG_00375"/>
<comment type="similarity">
    <text evidence="2">Belongs to the glycosyl hydrolases 36 family.</text>
</comment>
<dbReference type="OMA" id="KSTWCTS"/>
<evidence type="ECO:0000256" key="1">
    <source>
        <dbReference type="ARBA" id="ARBA00001255"/>
    </source>
</evidence>
<dbReference type="PANTHER" id="PTHR31268">
    <property type="match status" value="1"/>
</dbReference>
<evidence type="ECO:0000256" key="3">
    <source>
        <dbReference type="ARBA" id="ARBA00023277"/>
    </source>
</evidence>
<feature type="transmembrane region" description="Helical" evidence="6">
    <location>
        <begin position="999"/>
        <end position="1022"/>
    </location>
</feature>
<evidence type="ECO:0008006" key="9">
    <source>
        <dbReference type="Google" id="ProtNLM"/>
    </source>
</evidence>
<accession>A0A0D1E7V2</accession>
<comment type="catalytic activity">
    <reaction evidence="1">
        <text>Hydrolysis of terminal, non-reducing alpha-D-galactose residues in alpha-D-galactosides, including galactose oligosaccharides, galactomannans and galactolipids.</text>
        <dbReference type="EC" id="3.2.1.22"/>
    </reaction>
</comment>
<dbReference type="STRING" id="237631.A0A0D1E7V2"/>
<dbReference type="InterPro" id="IPR008811">
    <property type="entry name" value="Glycosyl_hydrolases_36"/>
</dbReference>
<feature type="compositionally biased region" description="Low complexity" evidence="5">
    <location>
        <begin position="942"/>
        <end position="955"/>
    </location>
</feature>
<protein>
    <recommendedName>
        <fullName evidence="9">Alpha-galactosidase</fullName>
    </recommendedName>
</protein>
<dbReference type="SUPFAM" id="SSF51445">
    <property type="entry name" value="(Trans)glycosidases"/>
    <property type="match status" value="1"/>
</dbReference>